<name>A0AA38GIT2_TAXCH</name>
<feature type="repeat" description="ANK" evidence="4">
    <location>
        <begin position="280"/>
        <end position="302"/>
    </location>
</feature>
<dbReference type="PANTHER" id="PTHR23180:SF244">
    <property type="entry name" value="ADP-RIBOSYLATION FACTOR GTPASE-ACTIVATING PROTEIN AGD2"/>
    <property type="match status" value="1"/>
</dbReference>
<dbReference type="Proteomes" id="UP000824469">
    <property type="component" value="Unassembled WGS sequence"/>
</dbReference>
<dbReference type="InterPro" id="IPR036770">
    <property type="entry name" value="Ankyrin_rpt-contain_sf"/>
</dbReference>
<protein>
    <submittedName>
        <fullName evidence="6">Uncharacterized protein</fullName>
    </submittedName>
</protein>
<comment type="caution">
    <text evidence="6">The sequence shown here is derived from an EMBL/GenBank/DDBJ whole genome shotgun (WGS) entry which is preliminary data.</text>
</comment>
<evidence type="ECO:0000256" key="1">
    <source>
        <dbReference type="ARBA" id="ARBA00022723"/>
    </source>
</evidence>
<dbReference type="SUPFAM" id="SSF57863">
    <property type="entry name" value="ArfGap/RecO-like zinc finger"/>
    <property type="match status" value="1"/>
</dbReference>
<sequence length="302" mass="33973">MDGWTDITHNPLINLIVSCKEGPHEGAIDILGKHKEAKFLFHILKGSIEEVDPFNMVLVTDPTYVCKVRSLTLDVRVWELSVISLFQSLGNMYANSIWEELLENGKDSNDAHNRLDDQQKENIMSINKPDPRDALSIKEKFIQAKYAEKQLVSKERFNLELPSVDYHMWEAVQRNEKQMAYRLLVVSDANIATTYEQAKLGSRGDCIDHDISESNCRGSMQPSDSGTSSPSSETNWDALSELEGGLKGCSLLHLACHTGDLAMLELLLQYGADVNVQDHHGRTPLHHCISKGKNQFAKLLIR</sequence>
<feature type="region of interest" description="Disordered" evidence="5">
    <location>
        <begin position="211"/>
        <end position="236"/>
    </location>
</feature>
<proteinExistence type="predicted"/>
<dbReference type="OMA" id="CKEGPHE"/>
<dbReference type="Gene3D" id="1.10.220.150">
    <property type="entry name" value="Arf GTPase activating protein"/>
    <property type="match status" value="1"/>
</dbReference>
<organism evidence="6 7">
    <name type="scientific">Taxus chinensis</name>
    <name type="common">Chinese yew</name>
    <name type="synonym">Taxus wallichiana var. chinensis</name>
    <dbReference type="NCBI Taxonomy" id="29808"/>
    <lineage>
        <taxon>Eukaryota</taxon>
        <taxon>Viridiplantae</taxon>
        <taxon>Streptophyta</taxon>
        <taxon>Embryophyta</taxon>
        <taxon>Tracheophyta</taxon>
        <taxon>Spermatophyta</taxon>
        <taxon>Pinopsida</taxon>
        <taxon>Pinidae</taxon>
        <taxon>Conifers II</taxon>
        <taxon>Cupressales</taxon>
        <taxon>Taxaceae</taxon>
        <taxon>Taxus</taxon>
    </lineage>
</organism>
<dbReference type="PROSITE" id="PS50297">
    <property type="entry name" value="ANK_REP_REGION"/>
    <property type="match status" value="2"/>
</dbReference>
<evidence type="ECO:0000256" key="4">
    <source>
        <dbReference type="PROSITE-ProRule" id="PRU00023"/>
    </source>
</evidence>
<dbReference type="InterPro" id="IPR002110">
    <property type="entry name" value="Ankyrin_rpt"/>
</dbReference>
<evidence type="ECO:0000256" key="3">
    <source>
        <dbReference type="ARBA" id="ARBA00022833"/>
    </source>
</evidence>
<dbReference type="GO" id="GO:0008270">
    <property type="term" value="F:zinc ion binding"/>
    <property type="evidence" value="ECO:0007669"/>
    <property type="project" value="UniProtKB-KW"/>
</dbReference>
<dbReference type="SUPFAM" id="SSF48403">
    <property type="entry name" value="Ankyrin repeat"/>
    <property type="match status" value="1"/>
</dbReference>
<dbReference type="InterPro" id="IPR037278">
    <property type="entry name" value="ARFGAP/RecO"/>
</dbReference>
<evidence type="ECO:0000313" key="6">
    <source>
        <dbReference type="EMBL" id="KAH9323366.1"/>
    </source>
</evidence>
<dbReference type="GO" id="GO:0005096">
    <property type="term" value="F:GTPase activator activity"/>
    <property type="evidence" value="ECO:0007669"/>
    <property type="project" value="InterPro"/>
</dbReference>
<gene>
    <name evidence="6" type="ORF">KI387_018005</name>
</gene>
<dbReference type="SMART" id="SM00248">
    <property type="entry name" value="ANK"/>
    <property type="match status" value="1"/>
</dbReference>
<keyword evidence="2" id="KW-0863">Zinc-finger</keyword>
<dbReference type="AlphaFoldDB" id="A0AA38GIT2"/>
<accession>A0AA38GIT2</accession>
<feature type="compositionally biased region" description="Low complexity" evidence="5">
    <location>
        <begin position="218"/>
        <end position="232"/>
    </location>
</feature>
<feature type="repeat" description="ANK" evidence="4">
    <location>
        <begin position="247"/>
        <end position="279"/>
    </location>
</feature>
<evidence type="ECO:0000256" key="2">
    <source>
        <dbReference type="ARBA" id="ARBA00022771"/>
    </source>
</evidence>
<evidence type="ECO:0000313" key="7">
    <source>
        <dbReference type="Proteomes" id="UP000824469"/>
    </source>
</evidence>
<keyword evidence="7" id="KW-1185">Reference proteome</keyword>
<keyword evidence="1" id="KW-0479">Metal-binding</keyword>
<dbReference type="InterPro" id="IPR045258">
    <property type="entry name" value="ACAP1/2/3-like"/>
</dbReference>
<dbReference type="Pfam" id="PF12796">
    <property type="entry name" value="Ank_2"/>
    <property type="match status" value="1"/>
</dbReference>
<keyword evidence="4" id="KW-0040">ANK repeat</keyword>
<dbReference type="PANTHER" id="PTHR23180">
    <property type="entry name" value="CENTAURIN/ARF"/>
    <property type="match status" value="1"/>
</dbReference>
<dbReference type="EMBL" id="JAHRHJ020000003">
    <property type="protein sequence ID" value="KAH9323366.1"/>
    <property type="molecule type" value="Genomic_DNA"/>
</dbReference>
<reference evidence="6 7" key="1">
    <citation type="journal article" date="2021" name="Nat. Plants">
        <title>The Taxus genome provides insights into paclitaxel biosynthesis.</title>
        <authorList>
            <person name="Xiong X."/>
            <person name="Gou J."/>
            <person name="Liao Q."/>
            <person name="Li Y."/>
            <person name="Zhou Q."/>
            <person name="Bi G."/>
            <person name="Li C."/>
            <person name="Du R."/>
            <person name="Wang X."/>
            <person name="Sun T."/>
            <person name="Guo L."/>
            <person name="Liang H."/>
            <person name="Lu P."/>
            <person name="Wu Y."/>
            <person name="Zhang Z."/>
            <person name="Ro D.K."/>
            <person name="Shang Y."/>
            <person name="Huang S."/>
            <person name="Yan J."/>
        </authorList>
    </citation>
    <scope>NUCLEOTIDE SEQUENCE [LARGE SCALE GENOMIC DNA]</scope>
    <source>
        <strain evidence="6">Ta-2019</strain>
    </source>
</reference>
<dbReference type="PROSITE" id="PS50088">
    <property type="entry name" value="ANK_REPEAT"/>
    <property type="match status" value="2"/>
</dbReference>
<dbReference type="Gene3D" id="1.25.40.20">
    <property type="entry name" value="Ankyrin repeat-containing domain"/>
    <property type="match status" value="1"/>
</dbReference>
<feature type="non-terminal residue" evidence="6">
    <location>
        <position position="302"/>
    </location>
</feature>
<dbReference type="InterPro" id="IPR038508">
    <property type="entry name" value="ArfGAP_dom_sf"/>
</dbReference>
<evidence type="ECO:0000256" key="5">
    <source>
        <dbReference type="SAM" id="MobiDB-lite"/>
    </source>
</evidence>
<keyword evidence="3" id="KW-0862">Zinc</keyword>